<evidence type="ECO:0000313" key="1">
    <source>
        <dbReference type="EMBL" id="QEN05674.1"/>
    </source>
</evidence>
<reference evidence="1 2" key="1">
    <citation type="submission" date="2019-02" db="EMBL/GenBank/DDBJ databases">
        <authorList>
            <person name="Fomenkov A."/>
            <person name="Dubinina G."/>
            <person name="Grabovich M."/>
            <person name="Vincze T."/>
            <person name="Roberts R.J."/>
        </authorList>
    </citation>
    <scope>NUCLEOTIDE SEQUENCE [LARGE SCALE GENOMIC DNA]</scope>
    <source>
        <strain evidence="1 2">P</strain>
    </source>
</reference>
<proteinExistence type="predicted"/>
<accession>A0A5C1QGD8</accession>
<protein>
    <recommendedName>
        <fullName evidence="3">DUF1302 family protein</fullName>
    </recommendedName>
</protein>
<name>A0A5C1QGD8_9SPIO</name>
<dbReference type="AlphaFoldDB" id="A0A5C1QGD8"/>
<dbReference type="RefSeq" id="WP_149568908.1">
    <property type="nucleotide sequence ID" value="NZ_CP035807.1"/>
</dbReference>
<evidence type="ECO:0000313" key="2">
    <source>
        <dbReference type="Proteomes" id="UP000323824"/>
    </source>
</evidence>
<dbReference type="OrthoDB" id="40205at2"/>
<evidence type="ECO:0008006" key="3">
    <source>
        <dbReference type="Google" id="ProtNLM"/>
    </source>
</evidence>
<sequence>MRKILFVAIFLVTGFIYADLHFDLSPNILLGSSDVVDTPTLLEFYDWLDRPSYSKLYLDLGDDIFKIFFQLELKSDLKSNFSIDPNYPEVGYGEFNFDIFKLSIGRRKLATGPGFYGLNIAQQAPYFDHIWFEAGKPEVGRWRYYFTTITTDNLATGQISEKEDPYKTYISHSFSYVWDNFILNIIDSSLIYGRVPDLQEAAPFIHYHGLYQRGQNVILDINFDWLVNSRLRLYGEALIDEFQLSIESSDSNPGAMGFILGSQFKIKDGRGAKKILNTSKDHLLRTENFIFDSGLYISFESMFTTKYLYNRDVELGKITNPILYMWDNDSVIFNTYFGAAYGPDALVNRLGLTYNVDPFKMDLTFESFSFGGFGINGSFDPPYNNWLSITSLTNSNFRIALNLEWIYNSNQTFYSNIKYDFGLFNNLQFLLGWGMKLF</sequence>
<dbReference type="Proteomes" id="UP000323824">
    <property type="component" value="Chromosome"/>
</dbReference>
<dbReference type="EMBL" id="CP035807">
    <property type="protein sequence ID" value="QEN05674.1"/>
    <property type="molecule type" value="Genomic_DNA"/>
</dbReference>
<keyword evidence="2" id="KW-1185">Reference proteome</keyword>
<dbReference type="KEGG" id="sper:EW093_13455"/>
<organism evidence="1 2">
    <name type="scientific">Thiospirochaeta perfilievii</name>
    <dbReference type="NCBI Taxonomy" id="252967"/>
    <lineage>
        <taxon>Bacteria</taxon>
        <taxon>Pseudomonadati</taxon>
        <taxon>Spirochaetota</taxon>
        <taxon>Spirochaetia</taxon>
        <taxon>Spirochaetales</taxon>
        <taxon>Spirochaetaceae</taxon>
        <taxon>Thiospirochaeta</taxon>
    </lineage>
</organism>
<reference evidence="1 2" key="2">
    <citation type="submission" date="2019-09" db="EMBL/GenBank/DDBJ databases">
        <title>Complete Genome Sequence and Methylome Analysis of free living Spirochaetas.</title>
        <authorList>
            <person name="Leshcheva N."/>
            <person name="Mikheeva N."/>
        </authorList>
    </citation>
    <scope>NUCLEOTIDE SEQUENCE [LARGE SCALE GENOMIC DNA]</scope>
    <source>
        <strain evidence="1 2">P</strain>
    </source>
</reference>
<gene>
    <name evidence="1" type="ORF">EW093_13455</name>
</gene>